<dbReference type="OrthoDB" id="5818348at2759"/>
<feature type="transmembrane region" description="Helical" evidence="5">
    <location>
        <begin position="235"/>
        <end position="258"/>
    </location>
</feature>
<dbReference type="PhylomeDB" id="Q9XVP3"/>
<dbReference type="CTD" id="185262"/>
<dbReference type="InterPro" id="IPR051080">
    <property type="entry name" value="Nematode_rcpt-like_serp_alpha"/>
</dbReference>
<dbReference type="eggNOG" id="ENOG502TFZW">
    <property type="taxonomic scope" value="Eukaryota"/>
</dbReference>
<dbReference type="UCSC" id="F35C5.2">
    <property type="organism name" value="c. elegans"/>
</dbReference>
<accession>Q9XVP3</accession>
<dbReference type="RefSeq" id="NP_496738.2">
    <property type="nucleotide sequence ID" value="NM_064337.4"/>
</dbReference>
<dbReference type="PaxDb" id="6239-F35C5.2"/>
<dbReference type="PIR" id="T21751">
    <property type="entry name" value="T21751"/>
</dbReference>
<dbReference type="AGR" id="WB:WBGene00005040"/>
<sequence>MSEEECPFKASDDQIILQTSWILRLNIIYCTFLSIGCFVGVAYCIRFMRKHPIFSESTAILLYLSLAFAVFHDVAHVLSQWAVMYRSIFYADDPCNILFDSDDCLSLGRSIVFGISGLIFIHSALSLDGLLATFTPWFYYKQQRMCGIILAVLMISVSIGVQFYLLPIGESEKDYLPSCQFFRKQDAPRANLFLISSLVLTIINLMVNVTLLFVNKMHSKRTRFDVEFQYQRSEAMMTSESISVLVIAQISALGIYAGGSWLFRQAKDEIPVYLYSNLIIWVYAISYATVTLPLLIIFCIRYVRRRRQRTIHHITSHKESQDHRMQELRRLWG</sequence>
<dbReference type="GO" id="GO:0016020">
    <property type="term" value="C:membrane"/>
    <property type="evidence" value="ECO:0007669"/>
    <property type="project" value="UniProtKB-SubCell"/>
</dbReference>
<feature type="transmembrane region" description="Helical" evidence="5">
    <location>
        <begin position="60"/>
        <end position="83"/>
    </location>
</feature>
<evidence type="ECO:0000313" key="6">
    <source>
        <dbReference type="EMBL" id="CAB03051.3"/>
    </source>
</evidence>
<feature type="transmembrane region" description="Helical" evidence="5">
    <location>
        <begin position="111"/>
        <end position="134"/>
    </location>
</feature>
<proteinExistence type="predicted"/>
<protein>
    <submittedName>
        <fullName evidence="6">G protein-coupled receptor</fullName>
    </submittedName>
</protein>
<keyword evidence="6" id="KW-0675">Receptor</keyword>
<dbReference type="InParanoid" id="Q9XVP3"/>
<dbReference type="OMA" id="TIHHITS"/>
<feature type="transmembrane region" description="Helical" evidence="5">
    <location>
        <begin position="26"/>
        <end position="48"/>
    </location>
</feature>
<evidence type="ECO:0000313" key="8">
    <source>
        <dbReference type="WormBase" id="F35C5.2"/>
    </source>
</evidence>
<dbReference type="WormBase" id="F35C5.2">
    <property type="protein sequence ID" value="CE33390"/>
    <property type="gene ID" value="WBGene00005040"/>
    <property type="gene designation" value="sra-14"/>
</dbReference>
<feature type="transmembrane region" description="Helical" evidence="5">
    <location>
        <begin position="146"/>
        <end position="166"/>
    </location>
</feature>
<evidence type="ECO:0000256" key="3">
    <source>
        <dbReference type="ARBA" id="ARBA00022989"/>
    </source>
</evidence>
<evidence type="ECO:0000256" key="4">
    <source>
        <dbReference type="ARBA" id="ARBA00023136"/>
    </source>
</evidence>
<dbReference type="GO" id="GO:0050907">
    <property type="term" value="P:detection of chemical stimulus involved in sensory perception"/>
    <property type="evidence" value="ECO:0000318"/>
    <property type="project" value="GO_Central"/>
</dbReference>
<keyword evidence="3 5" id="KW-1133">Transmembrane helix</keyword>
<comment type="subcellular location">
    <subcellularLocation>
        <location evidence="1">Membrane</location>
        <topology evidence="1">Multi-pass membrane protein</topology>
    </subcellularLocation>
</comment>
<dbReference type="FunCoup" id="Q9XVP3">
    <property type="interactions" value="8"/>
</dbReference>
<dbReference type="AlphaFoldDB" id="Q9XVP3"/>
<dbReference type="Pfam" id="PF02117">
    <property type="entry name" value="7TM_GPCR_Sra"/>
    <property type="match status" value="1"/>
</dbReference>
<evidence type="ECO:0000313" key="7">
    <source>
        <dbReference type="Proteomes" id="UP000001940"/>
    </source>
</evidence>
<dbReference type="InterPro" id="IPR000344">
    <property type="entry name" value="7TM_GPCR_serpentine_rcpt_Sra"/>
</dbReference>
<keyword evidence="4 5" id="KW-0472">Membrane</keyword>
<evidence type="ECO:0000256" key="5">
    <source>
        <dbReference type="SAM" id="Phobius"/>
    </source>
</evidence>
<reference evidence="6 7" key="1">
    <citation type="journal article" date="1998" name="Science">
        <title>Genome sequence of the nematode C. elegans: a platform for investigating biology.</title>
        <authorList>
            <consortium name="The C. elegans sequencing consortium"/>
            <person name="Sulson J.E."/>
            <person name="Waterston R."/>
        </authorList>
    </citation>
    <scope>NUCLEOTIDE SEQUENCE [LARGE SCALE GENOMIC DNA]</scope>
    <source>
        <strain evidence="6 7">Bristol N2</strain>
    </source>
</reference>
<keyword evidence="2 5" id="KW-0812">Transmembrane</keyword>
<evidence type="ECO:0000256" key="1">
    <source>
        <dbReference type="ARBA" id="ARBA00004141"/>
    </source>
</evidence>
<dbReference type="Bgee" id="WBGene00005040">
    <property type="expression patterns" value="Expressed in adult organism and 1 other cell type or tissue"/>
</dbReference>
<dbReference type="PANTHER" id="PTHR31357">
    <property type="entry name" value="SERPENTINE RECEPTOR CLASS ALPHA-10"/>
    <property type="match status" value="1"/>
</dbReference>
<dbReference type="PRINTS" id="PR00697">
    <property type="entry name" value="TMPROTEINSRA"/>
</dbReference>
<feature type="transmembrane region" description="Helical" evidence="5">
    <location>
        <begin position="192"/>
        <end position="214"/>
    </location>
</feature>
<feature type="transmembrane region" description="Helical" evidence="5">
    <location>
        <begin position="278"/>
        <end position="303"/>
    </location>
</feature>
<dbReference type="GO" id="GO:0004984">
    <property type="term" value="F:olfactory receptor activity"/>
    <property type="evidence" value="ECO:0000318"/>
    <property type="project" value="GO_Central"/>
</dbReference>
<name>Q9XVP3_CAEEL</name>
<dbReference type="EMBL" id="BX284602">
    <property type="protein sequence ID" value="CAB03051.3"/>
    <property type="molecule type" value="Genomic_DNA"/>
</dbReference>
<dbReference type="GO" id="GO:0004930">
    <property type="term" value="F:G protein-coupled receptor activity"/>
    <property type="evidence" value="ECO:0007669"/>
    <property type="project" value="InterPro"/>
</dbReference>
<dbReference type="Proteomes" id="UP000001940">
    <property type="component" value="Chromosome II"/>
</dbReference>
<gene>
    <name evidence="6 8" type="primary">sra-14</name>
    <name evidence="6" type="ORF">CELE_F35C5.2</name>
    <name evidence="8" type="ORF">F35C5.2</name>
</gene>
<evidence type="ECO:0000256" key="2">
    <source>
        <dbReference type="ARBA" id="ARBA00022692"/>
    </source>
</evidence>
<dbReference type="PANTHER" id="PTHR31357:SF8">
    <property type="entry name" value="G PROTEIN-COUPLED RECEPTOR"/>
    <property type="match status" value="1"/>
</dbReference>
<dbReference type="KEGG" id="cel:CELE_F35C5.2"/>
<dbReference type="HOGENOM" id="CLU_048025_0_1_1"/>
<organism evidence="6 7">
    <name type="scientific">Caenorhabditis elegans</name>
    <dbReference type="NCBI Taxonomy" id="6239"/>
    <lineage>
        <taxon>Eukaryota</taxon>
        <taxon>Metazoa</taxon>
        <taxon>Ecdysozoa</taxon>
        <taxon>Nematoda</taxon>
        <taxon>Chromadorea</taxon>
        <taxon>Rhabditida</taxon>
        <taxon>Rhabditina</taxon>
        <taxon>Rhabditomorpha</taxon>
        <taxon>Rhabditoidea</taxon>
        <taxon>Rhabditidae</taxon>
        <taxon>Peloderinae</taxon>
        <taxon>Caenorhabditis</taxon>
    </lineage>
</organism>
<dbReference type="GeneID" id="185262"/>
<keyword evidence="7" id="KW-1185">Reference proteome</keyword>